<dbReference type="EMBL" id="KB822718">
    <property type="protein sequence ID" value="ETN42681.1"/>
    <property type="molecule type" value="Genomic_DNA"/>
</dbReference>
<feature type="compositionally biased region" description="Polar residues" evidence="1">
    <location>
        <begin position="557"/>
        <end position="566"/>
    </location>
</feature>
<feature type="region of interest" description="Disordered" evidence="1">
    <location>
        <begin position="588"/>
        <end position="646"/>
    </location>
</feature>
<dbReference type="AlphaFoldDB" id="W2S1T3"/>
<feature type="region of interest" description="Disordered" evidence="1">
    <location>
        <begin position="438"/>
        <end position="574"/>
    </location>
</feature>
<dbReference type="Proteomes" id="UP000030752">
    <property type="component" value="Unassembled WGS sequence"/>
</dbReference>
<evidence type="ECO:0000256" key="1">
    <source>
        <dbReference type="SAM" id="MobiDB-lite"/>
    </source>
</evidence>
<sequence>MPLRLTTLSSGDICSLTEVLQLNPNDTDPIHYNNRIAALIEALPSRLKSNGFLNRITKPALPARSRMLDPLDQRGPLCPMHHKLDASMVQKVFTLLALEVGHHLNHVARHCHLLTGEQQKLISRLRALHAIWYQPEQYERFFLEPSKDTRWTYQGNKCAACTLARIAGNLDALLDLLCAVSSRTSSNEKHKQPRLYDWLVAWIENHGEALEERGREKLQVLVQDVWNRSFALKQKRKEFSKARKEFKQGVGSDAKGEAVEPQEGANIQMYDHFDDDQLESVNVHTALMSTPHLPDMARFHQEESQRSGRDESNLAPPRASAVSRTRSTRRDQKTYGGNHSPASPLTARPEEYTPPRARWRTSDDAAKSYANVIGKTNPFATRNTVRDPMPNPKAAKPTNRNQKPSPSTRASTSPESVWTDCEPQATAKSSLSSLFEKYANYGGLPDGPDLSKPPSARGTALDNDRTPTKAPPATDLPLRRHATTAQDKHHRKQLDPNELLKRAASTSTAPRERHTHNAAGAGAARRTTERPASVHQPDTRPSSSLIGKHKHDRDKPTSTAKKSPSAVTEKDEAVTCWDDVWRDDVLKKPENKFYKDRLEREEARWRREKREGGGGGEPKRKESRRGAEKREDERRGKRRHGEERKR</sequence>
<feature type="compositionally biased region" description="Basic and acidic residues" evidence="1">
    <location>
        <begin position="299"/>
        <end position="312"/>
    </location>
</feature>
<name>W2S1T3_CYPE1</name>
<dbReference type="VEuPathDB" id="FungiDB:HMPREF1541_01838"/>
<dbReference type="HOGENOM" id="CLU_423900_0_0_1"/>
<feature type="region of interest" description="Disordered" evidence="1">
    <location>
        <begin position="299"/>
        <end position="426"/>
    </location>
</feature>
<gene>
    <name evidence="2" type="ORF">HMPREF1541_01838</name>
</gene>
<feature type="compositionally biased region" description="Low complexity" evidence="1">
    <location>
        <begin position="315"/>
        <end position="325"/>
    </location>
</feature>
<dbReference type="GeneID" id="19969177"/>
<dbReference type="OrthoDB" id="3786931at2759"/>
<protein>
    <submittedName>
        <fullName evidence="2">Uncharacterized protein</fullName>
    </submittedName>
</protein>
<feature type="compositionally biased region" description="Polar residues" evidence="1">
    <location>
        <begin position="398"/>
        <end position="416"/>
    </location>
</feature>
<accession>W2S1T3</accession>
<dbReference type="InParanoid" id="W2S1T3"/>
<dbReference type="RefSeq" id="XP_008714417.1">
    <property type="nucleotide sequence ID" value="XM_008716195.1"/>
</dbReference>
<organism evidence="2 3">
    <name type="scientific">Cyphellophora europaea (strain CBS 101466)</name>
    <name type="common">Phialophora europaea</name>
    <dbReference type="NCBI Taxonomy" id="1220924"/>
    <lineage>
        <taxon>Eukaryota</taxon>
        <taxon>Fungi</taxon>
        <taxon>Dikarya</taxon>
        <taxon>Ascomycota</taxon>
        <taxon>Pezizomycotina</taxon>
        <taxon>Eurotiomycetes</taxon>
        <taxon>Chaetothyriomycetidae</taxon>
        <taxon>Chaetothyriales</taxon>
        <taxon>Cyphellophoraceae</taxon>
        <taxon>Cyphellophora</taxon>
    </lineage>
</organism>
<keyword evidence="3" id="KW-1185">Reference proteome</keyword>
<dbReference type="STRING" id="1220924.W2S1T3"/>
<evidence type="ECO:0000313" key="2">
    <source>
        <dbReference type="EMBL" id="ETN42681.1"/>
    </source>
</evidence>
<evidence type="ECO:0000313" key="3">
    <source>
        <dbReference type="Proteomes" id="UP000030752"/>
    </source>
</evidence>
<dbReference type="eggNOG" id="ENOG502T1M3">
    <property type="taxonomic scope" value="Eukaryota"/>
</dbReference>
<reference evidence="2 3" key="1">
    <citation type="submission" date="2013-03" db="EMBL/GenBank/DDBJ databases">
        <title>The Genome Sequence of Phialophora europaea CBS 101466.</title>
        <authorList>
            <consortium name="The Broad Institute Genomics Platform"/>
            <person name="Cuomo C."/>
            <person name="de Hoog S."/>
            <person name="Gorbushina A."/>
            <person name="Walker B."/>
            <person name="Young S.K."/>
            <person name="Zeng Q."/>
            <person name="Gargeya S."/>
            <person name="Fitzgerald M."/>
            <person name="Haas B."/>
            <person name="Abouelleil A."/>
            <person name="Allen A.W."/>
            <person name="Alvarado L."/>
            <person name="Arachchi H.M."/>
            <person name="Berlin A.M."/>
            <person name="Chapman S.B."/>
            <person name="Gainer-Dewar J."/>
            <person name="Goldberg J."/>
            <person name="Griggs A."/>
            <person name="Gujja S."/>
            <person name="Hansen M."/>
            <person name="Howarth C."/>
            <person name="Imamovic A."/>
            <person name="Ireland A."/>
            <person name="Larimer J."/>
            <person name="McCowan C."/>
            <person name="Murphy C."/>
            <person name="Pearson M."/>
            <person name="Poon T.W."/>
            <person name="Priest M."/>
            <person name="Roberts A."/>
            <person name="Saif S."/>
            <person name="Shea T."/>
            <person name="Sisk P."/>
            <person name="Sykes S."/>
            <person name="Wortman J."/>
            <person name="Nusbaum C."/>
            <person name="Birren B."/>
        </authorList>
    </citation>
    <scope>NUCLEOTIDE SEQUENCE [LARGE SCALE GENOMIC DNA]</scope>
    <source>
        <strain evidence="2 3">CBS 101466</strain>
    </source>
</reference>
<proteinExistence type="predicted"/>